<name>A0A5F0YGE0_PHODP</name>
<gene>
    <name evidence="2" type="ORF">IC627_15045</name>
</gene>
<dbReference type="AlphaFoldDB" id="A0A5F0YGE0"/>
<evidence type="ECO:0000259" key="1">
    <source>
        <dbReference type="Pfam" id="PF12759"/>
    </source>
</evidence>
<organism evidence="2 3">
    <name type="scientific">Photobacterium damsela subsp. piscicida</name>
    <name type="common">Pasteurella piscicida</name>
    <dbReference type="NCBI Taxonomy" id="38294"/>
    <lineage>
        <taxon>Bacteria</taxon>
        <taxon>Pseudomonadati</taxon>
        <taxon>Pseudomonadota</taxon>
        <taxon>Gammaproteobacteria</taxon>
        <taxon>Vibrionales</taxon>
        <taxon>Vibrionaceae</taxon>
        <taxon>Photobacterium</taxon>
    </lineage>
</organism>
<evidence type="ECO:0000313" key="3">
    <source>
        <dbReference type="Proteomes" id="UP000516656"/>
    </source>
</evidence>
<reference evidence="2 3" key="1">
    <citation type="submission" date="2020-09" db="EMBL/GenBank/DDBJ databases">
        <title>Complete, closed and curated genome sequences of Photobacterium damselae subsp. piscicida isolates from Australia indicate localised evolution and additional plasmid-borne pathogenicity mechanisms.</title>
        <authorList>
            <person name="Baseggio L."/>
            <person name="Silayeva O."/>
            <person name="Buller N."/>
            <person name="Landos M."/>
            <person name="Engelstaedter J."/>
            <person name="Barnes A.C."/>
        </authorList>
    </citation>
    <scope>NUCLEOTIDE SEQUENCE [LARGE SCALE GENOMIC DNA]</scope>
    <source>
        <strain evidence="2 3">AS-16-0540-1</strain>
    </source>
</reference>
<dbReference type="Proteomes" id="UP000516656">
    <property type="component" value="Chromosome 1"/>
</dbReference>
<protein>
    <recommendedName>
        <fullName evidence="1">Insertion element IS1 protein InsA helix-turn-helix domain-containing protein</fullName>
    </recommendedName>
</protein>
<dbReference type="EMBL" id="CP061854">
    <property type="protein sequence ID" value="QOD56458.1"/>
    <property type="molecule type" value="Genomic_DNA"/>
</dbReference>
<dbReference type="InterPro" id="IPR024431">
    <property type="entry name" value="InsA_HTH_dom"/>
</dbReference>
<proteinExistence type="predicted"/>
<dbReference type="Pfam" id="PF12759">
    <property type="entry name" value="HTH_Tnp_IS1"/>
    <property type="match status" value="1"/>
</dbReference>
<accession>A0A5F0YGE0</accession>
<evidence type="ECO:0000313" key="2">
    <source>
        <dbReference type="EMBL" id="QOD56458.1"/>
    </source>
</evidence>
<sequence length="39" mass="4300">MEINSSGVRVAARVLNVAYNTVLSTLKTLTKASDLYPFR</sequence>
<feature type="domain" description="Insertion element IS1 protein InsA helix-turn-helix" evidence="1">
    <location>
        <begin position="1"/>
        <end position="28"/>
    </location>
</feature>